<dbReference type="InterPro" id="IPR029062">
    <property type="entry name" value="Class_I_gatase-like"/>
</dbReference>
<dbReference type="SMART" id="SM00342">
    <property type="entry name" value="HTH_ARAC"/>
    <property type="match status" value="1"/>
</dbReference>
<name>A0ABW0J5K2_9BURK</name>
<dbReference type="InterPro" id="IPR018060">
    <property type="entry name" value="HTH_AraC"/>
</dbReference>
<sequence>MTRPTRSSAPAEAARTAASDTASAAASDAPARAERTAEVAIVALSPVSMSGVGPIVDALNLANEIDGRALYRWRMVSWNARPVPLSGGAQWPAESAFDDTLACDWLIVVTERFQPFDDSRLFLANLARVGQCTPLVTGIHHGIWWLAMAGLLHGYRVAANWETYQQFAEQFERTIVTQHIYEIDRDRATCAGGQSTLDSMLAMIGREQGPELAERIADALGASTLRSGDERQRIPFVTAPGERNPRLNDALQLMEANIEDPLTSDEIAGLVGVSRRQLERLFRQYLGAMPSKYYLGLRLAKARSQLQRTSKSVVQISLACGFASAAHFSNAYRERFGVTPREDRRNWIERQHGGAACGPRADGPAQPPERE</sequence>
<evidence type="ECO:0000259" key="5">
    <source>
        <dbReference type="PROSITE" id="PS01124"/>
    </source>
</evidence>
<dbReference type="EMBL" id="JBHSMP010000008">
    <property type="protein sequence ID" value="MFC5428310.1"/>
    <property type="molecule type" value="Genomic_DNA"/>
</dbReference>
<dbReference type="PRINTS" id="PR00032">
    <property type="entry name" value="HTHARAC"/>
</dbReference>
<keyword evidence="1" id="KW-0805">Transcription regulation</keyword>
<accession>A0ABW0J5K2</accession>
<dbReference type="InterPro" id="IPR050204">
    <property type="entry name" value="AraC_XylS_family_regulators"/>
</dbReference>
<dbReference type="SUPFAM" id="SSF46689">
    <property type="entry name" value="Homeodomain-like"/>
    <property type="match status" value="2"/>
</dbReference>
<feature type="region of interest" description="Disordered" evidence="4">
    <location>
        <begin position="1"/>
        <end position="30"/>
    </location>
</feature>
<keyword evidence="2" id="KW-0238">DNA-binding</keyword>
<evidence type="ECO:0000256" key="2">
    <source>
        <dbReference type="ARBA" id="ARBA00023125"/>
    </source>
</evidence>
<evidence type="ECO:0000256" key="1">
    <source>
        <dbReference type="ARBA" id="ARBA00023015"/>
    </source>
</evidence>
<evidence type="ECO:0000313" key="6">
    <source>
        <dbReference type="EMBL" id="MFC5428310.1"/>
    </source>
</evidence>
<dbReference type="Gene3D" id="3.40.50.880">
    <property type="match status" value="1"/>
</dbReference>
<dbReference type="SUPFAM" id="SSF52317">
    <property type="entry name" value="Class I glutamine amidotransferase-like"/>
    <property type="match status" value="1"/>
</dbReference>
<dbReference type="InterPro" id="IPR018062">
    <property type="entry name" value="HTH_AraC-typ_CS"/>
</dbReference>
<reference evidence="7" key="1">
    <citation type="journal article" date="2019" name="Int. J. Syst. Evol. Microbiol.">
        <title>The Global Catalogue of Microorganisms (GCM) 10K type strain sequencing project: providing services to taxonomists for standard genome sequencing and annotation.</title>
        <authorList>
            <consortium name="The Broad Institute Genomics Platform"/>
            <consortium name="The Broad Institute Genome Sequencing Center for Infectious Disease"/>
            <person name="Wu L."/>
            <person name="Ma J."/>
        </authorList>
    </citation>
    <scope>NUCLEOTIDE SEQUENCE [LARGE SCALE GENOMIC DNA]</scope>
    <source>
        <strain evidence="7">CCUG 56042</strain>
    </source>
</reference>
<dbReference type="Gene3D" id="1.10.10.60">
    <property type="entry name" value="Homeodomain-like"/>
    <property type="match status" value="1"/>
</dbReference>
<gene>
    <name evidence="6" type="ORF">ACFPTO_05740</name>
</gene>
<dbReference type="Proteomes" id="UP001596103">
    <property type="component" value="Unassembled WGS sequence"/>
</dbReference>
<comment type="caution">
    <text evidence="6">The sequence shown here is derived from an EMBL/GenBank/DDBJ whole genome shotgun (WGS) entry which is preliminary data.</text>
</comment>
<dbReference type="PROSITE" id="PS01124">
    <property type="entry name" value="HTH_ARAC_FAMILY_2"/>
    <property type="match status" value="1"/>
</dbReference>
<dbReference type="PANTHER" id="PTHR46796">
    <property type="entry name" value="HTH-TYPE TRANSCRIPTIONAL ACTIVATOR RHAS-RELATED"/>
    <property type="match status" value="1"/>
</dbReference>
<dbReference type="Pfam" id="PF12833">
    <property type="entry name" value="HTH_18"/>
    <property type="match status" value="1"/>
</dbReference>
<dbReference type="InterPro" id="IPR020449">
    <property type="entry name" value="Tscrpt_reg_AraC-type_HTH"/>
</dbReference>
<keyword evidence="7" id="KW-1185">Reference proteome</keyword>
<organism evidence="6 7">
    <name type="scientific">Paraburkholderia denitrificans</name>
    <dbReference type="NCBI Taxonomy" id="694025"/>
    <lineage>
        <taxon>Bacteria</taxon>
        <taxon>Pseudomonadati</taxon>
        <taxon>Pseudomonadota</taxon>
        <taxon>Betaproteobacteria</taxon>
        <taxon>Burkholderiales</taxon>
        <taxon>Burkholderiaceae</taxon>
        <taxon>Paraburkholderia</taxon>
    </lineage>
</organism>
<feature type="region of interest" description="Disordered" evidence="4">
    <location>
        <begin position="348"/>
        <end position="371"/>
    </location>
</feature>
<feature type="domain" description="HTH araC/xylS-type" evidence="5">
    <location>
        <begin position="248"/>
        <end position="346"/>
    </location>
</feature>
<proteinExistence type="predicted"/>
<evidence type="ECO:0000256" key="4">
    <source>
        <dbReference type="SAM" id="MobiDB-lite"/>
    </source>
</evidence>
<dbReference type="InterPro" id="IPR009057">
    <property type="entry name" value="Homeodomain-like_sf"/>
</dbReference>
<dbReference type="CDD" id="cd03136">
    <property type="entry name" value="GATase1_AraC_ArgR_like"/>
    <property type="match status" value="1"/>
</dbReference>
<protein>
    <submittedName>
        <fullName evidence="6">GlxA family transcriptional regulator</fullName>
    </submittedName>
</protein>
<evidence type="ECO:0000256" key="3">
    <source>
        <dbReference type="ARBA" id="ARBA00023163"/>
    </source>
</evidence>
<keyword evidence="3" id="KW-0804">Transcription</keyword>
<dbReference type="PROSITE" id="PS00041">
    <property type="entry name" value="HTH_ARAC_FAMILY_1"/>
    <property type="match status" value="1"/>
</dbReference>
<evidence type="ECO:0000313" key="7">
    <source>
        <dbReference type="Proteomes" id="UP001596103"/>
    </source>
</evidence>
<dbReference type="RefSeq" id="WP_377710065.1">
    <property type="nucleotide sequence ID" value="NZ_JBHSMP010000008.1"/>
</dbReference>